<keyword evidence="5" id="KW-0472">Membrane</keyword>
<evidence type="ECO:0000256" key="1">
    <source>
        <dbReference type="ARBA" id="ARBA00008668"/>
    </source>
</evidence>
<dbReference type="SUPFAM" id="SSF52266">
    <property type="entry name" value="SGNH hydrolase"/>
    <property type="match status" value="4"/>
</dbReference>
<feature type="chain" id="PRO_5029780449" evidence="6">
    <location>
        <begin position="22"/>
        <end position="1621"/>
    </location>
</feature>
<dbReference type="InterPro" id="IPR036514">
    <property type="entry name" value="SGNH_hydro_sf"/>
</dbReference>
<dbReference type="PANTHER" id="PTHR22835:SF557">
    <property type="entry name" value="LIPASE_HYDROLASE FAMILY PROTEIN, PUTATIVE, EXPRESSED-RELATED"/>
    <property type="match status" value="1"/>
</dbReference>
<evidence type="ECO:0000313" key="8">
    <source>
        <dbReference type="Proteomes" id="UP000583929"/>
    </source>
</evidence>
<dbReference type="CDD" id="cd01837">
    <property type="entry name" value="SGNH_plant_lipase_like"/>
    <property type="match status" value="4"/>
</dbReference>
<evidence type="ECO:0000256" key="4">
    <source>
        <dbReference type="ARBA" id="ARBA00023180"/>
    </source>
</evidence>
<dbReference type="GO" id="GO:0016788">
    <property type="term" value="F:hydrolase activity, acting on ester bonds"/>
    <property type="evidence" value="ECO:0007669"/>
    <property type="project" value="InterPro"/>
</dbReference>
<keyword evidence="2 6" id="KW-0732">Signal</keyword>
<feature type="transmembrane region" description="Helical" evidence="5">
    <location>
        <begin position="1551"/>
        <end position="1573"/>
    </location>
</feature>
<dbReference type="InterPro" id="IPR035669">
    <property type="entry name" value="SGNH_plant_lipase-like"/>
</dbReference>
<dbReference type="PANTHER" id="PTHR22835">
    <property type="entry name" value="ZINC FINGER FYVE DOMAIN CONTAINING PROTEIN"/>
    <property type="match status" value="1"/>
</dbReference>
<keyword evidence="4" id="KW-0325">Glycoprotein</keyword>
<keyword evidence="5" id="KW-1133">Transmembrane helix</keyword>
<dbReference type="EMBL" id="JAATIQ010000041">
    <property type="protein sequence ID" value="KAF4395031.1"/>
    <property type="molecule type" value="Genomic_DNA"/>
</dbReference>
<feature type="signal peptide" evidence="6">
    <location>
        <begin position="1"/>
        <end position="21"/>
    </location>
</feature>
<evidence type="ECO:0000313" key="7">
    <source>
        <dbReference type="EMBL" id="KAF4395031.1"/>
    </source>
</evidence>
<gene>
    <name evidence="7" type="ORF">G4B88_017901</name>
</gene>
<keyword evidence="3" id="KW-0378">Hydrolase</keyword>
<sequence length="1621" mass="181241">MTMIIITVVTILFLSSPISNAKTNTNPSPFKKIYAFGDSFTDTGNTVSVTGPSGFGHVSSLPYGITFFHHPTNRYSDGRLMIDFVAQSLSLPYLPPYISVKRNSPNGVNFAVAGSTAIDHEFFVKNNLTLNITPQSIQTQLLWFNKYLEESFGCKVLNENCRAADLDNALFWVGEIGVNDYAYTLGSTISQDTIRTLGINSYSRFLTALLKKGAKYVVVQGMPMSGCLPLAMTLASPDDRDNIGCVKSVNNQSYTHNLSILNLVKSLRRQFPQAVISYADYWTAYETVMQSPAKFGIKETFKACCGAGEPYNFDVFSVCGMPSISACSTPSQYVNWDGVHLTEGMYKVLADMFLKGSFTHPITILILFSPTSNAITKTKPLPFKKIYAFGDSFTDTGNTRLGAGPSTFNYGFKPPYGVTFFHHPTNRYSDGRLVIDFVAQSLSLPFLPPYKNVKRNSPNGVNFAVAGSTAINHRFFVKNNLTLNITPQSIKTQFRWFNKYLKKNVGCKTQDRNCRIADFKDTLFWIGEIGVNDYAYTIGSTISSDTIRKLAIKSYSQFLTALLKKGAKYVVVQGFPMSGCLPLAMTLASQDDRDNIGCVKSVNNQSYTHNLAILKLVKSLRTQFPQAIIIYADYWTAYKTVMQSPAKFGMKETFKACCGTGGPYNLDVFSVCGTPSVRACRNPSQYVNWDGVHLTEGMYKVVSDMFLKGSLTQPITIMIFYFPFSIAITKTNPLPFKKIYAFGDSFTDTGNTRSVPGQGGFLHGSNPPYGMTFFHHPTNRYSDGRLVIDFVAQSLSLPYLPPYKYVKGKSPNGVNFAVAGSTAIDHEFFVKNNLTLDVTPQSIQTQLLWFDKYLEENVGCKAHDVKCRVADIENSLFWVGEIGANDYAYTFGSTLSSDTIRRLAMSSYTQFLTTLLKKGAKYVVVQGFPMTGCLSLAMTLSAENDRDNIGCVKSENNQSYTHNLAILNLVTSLRRQFPQAVIAYADYWTAYQTVMQSPAKFGINKSFKACCGAGDEPYNVDVFSFCGTPSTKACQNPSQYVNWDGVHLTEAMYKVVSDMFLKGSLMNPRFITIMILSFPFSIAITKTNPLPFKKIYAFGDSFTDTGNTRSVPRPGGFIHGSNPPYGMTFFHHPTNRYSDGRLVIDFVAQSLSLPYLPPYKYVKGNSPNGVNFAVAGSTAIDHEFFVKNNLTLDITPQSIQTQLLWFDKYLEENVGCKAQDVKCRIADIDDSLFWVGEIGANDYAYTFGSNFSSDTIRKLVMNSYTQFLTTLLKKGAKYVVVQGFPMTGCLPLTMELSSKNDRDNIGCVKSVNNQSYTHNIAILNLVTSLRRQFPQAVIAYADYWTAYQTVMQSPAKFDIKESFKACCGSGDEPYNVNVFSFCGTPSTKACQNPSQYLNWDGLHLTEAMYKVVSDMFLKGSFMNPSFIFEKKRNLFIFHKLIFYKIIEFDGAMRYGWAYFGVGMGYFSDYGWVLEVRRLFWSDGGREGMRNKKKKKWEDAEQVRVFKRGNIVTTFSCLLNYKIVPSIFNWHRVLGPTWSCPSVMEGNFSSVVPTWACLYAIIVVVITITNPILFKKTYAFGDSFTDTGNTRWGTGPSGFNHGSIWNYLLSPSKEPYSDGYDW</sequence>
<evidence type="ECO:0000256" key="6">
    <source>
        <dbReference type="SAM" id="SignalP"/>
    </source>
</evidence>
<protein>
    <submittedName>
        <fullName evidence="7">Uncharacterized protein</fullName>
    </submittedName>
</protein>
<accession>A0A7J6HJ97</accession>
<proteinExistence type="inferred from homology"/>
<evidence type="ECO:0000256" key="3">
    <source>
        <dbReference type="ARBA" id="ARBA00022801"/>
    </source>
</evidence>
<organism evidence="7 8">
    <name type="scientific">Cannabis sativa</name>
    <name type="common">Hemp</name>
    <name type="synonym">Marijuana</name>
    <dbReference type="NCBI Taxonomy" id="3483"/>
    <lineage>
        <taxon>Eukaryota</taxon>
        <taxon>Viridiplantae</taxon>
        <taxon>Streptophyta</taxon>
        <taxon>Embryophyta</taxon>
        <taxon>Tracheophyta</taxon>
        <taxon>Spermatophyta</taxon>
        <taxon>Magnoliopsida</taxon>
        <taxon>eudicotyledons</taxon>
        <taxon>Gunneridae</taxon>
        <taxon>Pentapetalae</taxon>
        <taxon>rosids</taxon>
        <taxon>fabids</taxon>
        <taxon>Rosales</taxon>
        <taxon>Cannabaceae</taxon>
        <taxon>Cannabis</taxon>
    </lineage>
</organism>
<dbReference type="Pfam" id="PF00657">
    <property type="entry name" value="Lipase_GDSL"/>
    <property type="match status" value="4"/>
</dbReference>
<reference evidence="7 8" key="1">
    <citation type="journal article" date="2020" name="bioRxiv">
        <title>Sequence and annotation of 42 cannabis genomes reveals extensive copy number variation in cannabinoid synthesis and pathogen resistance genes.</title>
        <authorList>
            <person name="Mckernan K.J."/>
            <person name="Helbert Y."/>
            <person name="Kane L.T."/>
            <person name="Ebling H."/>
            <person name="Zhang L."/>
            <person name="Liu B."/>
            <person name="Eaton Z."/>
            <person name="Mclaughlin S."/>
            <person name="Kingan S."/>
            <person name="Baybayan P."/>
            <person name="Concepcion G."/>
            <person name="Jordan M."/>
            <person name="Riva A."/>
            <person name="Barbazuk W."/>
            <person name="Harkins T."/>
        </authorList>
    </citation>
    <scope>NUCLEOTIDE SEQUENCE [LARGE SCALE GENOMIC DNA]</scope>
    <source>
        <strain evidence="8">cv. Jamaican Lion 4</strain>
        <tissue evidence="7">Leaf</tissue>
    </source>
</reference>
<name>A0A7J6HJ97_CANSA</name>
<comment type="caution">
    <text evidence="7">The sequence shown here is derived from an EMBL/GenBank/DDBJ whole genome shotgun (WGS) entry which is preliminary data.</text>
</comment>
<dbReference type="Proteomes" id="UP000583929">
    <property type="component" value="Unassembled WGS sequence"/>
</dbReference>
<comment type="similarity">
    <text evidence="1">Belongs to the 'GDSL' lipolytic enzyme family.</text>
</comment>
<evidence type="ECO:0000256" key="5">
    <source>
        <dbReference type="SAM" id="Phobius"/>
    </source>
</evidence>
<dbReference type="Gene3D" id="3.40.50.1110">
    <property type="entry name" value="SGNH hydrolase"/>
    <property type="match status" value="4"/>
</dbReference>
<keyword evidence="8" id="KW-1185">Reference proteome</keyword>
<dbReference type="InterPro" id="IPR001087">
    <property type="entry name" value="GDSL"/>
</dbReference>
<evidence type="ECO:0000256" key="2">
    <source>
        <dbReference type="ARBA" id="ARBA00022729"/>
    </source>
</evidence>
<keyword evidence="5" id="KW-0812">Transmembrane</keyword>